<keyword evidence="1" id="KW-0472">Membrane</keyword>
<reference evidence="2 3" key="1">
    <citation type="submission" date="2020-04" db="EMBL/GenBank/DDBJ databases">
        <title>MicrobeNet Type strains.</title>
        <authorList>
            <person name="Nicholson A.C."/>
        </authorList>
    </citation>
    <scope>NUCLEOTIDE SEQUENCE [LARGE SCALE GENOMIC DNA]</scope>
    <source>
        <strain evidence="2 3">DSM 45078</strain>
    </source>
</reference>
<accession>A0A846X8F8</accession>
<feature type="transmembrane region" description="Helical" evidence="1">
    <location>
        <begin position="129"/>
        <end position="150"/>
    </location>
</feature>
<protein>
    <submittedName>
        <fullName evidence="2">Uncharacterized protein</fullName>
    </submittedName>
</protein>
<sequence>MDEIALNLRGRETSAVMLPDGVGGTLTVGRNALVTLLFQLRRQLRAGLSKSTTDRELSIIREGVEENVSDPDARRKPEDLIAQHTAVGRAADSEQARDAAFDMEMRKGIKDLKERRWKMWWSLLQREPIAVLVGAFLLVGFSVMLVVAMFTHTDIPEVMLNMVLLILGFFIVRLSGQVAGGLLVLIPLMFPHYCLVWRQIRVSAECPAYLPRRVAPGIPVIHWRVGATLPSCADSRSRARSTNSGHGCEVSNPWRSCGFEDLVAVGFRLSRCGAVGDDPGELHDR</sequence>
<dbReference type="RefSeq" id="WP_168443392.1">
    <property type="nucleotide sequence ID" value="NZ_JAAXOO010000001.1"/>
</dbReference>
<dbReference type="AlphaFoldDB" id="A0A846X8F8"/>
<organism evidence="2 3">
    <name type="scientific">Nocardia speluncae</name>
    <dbReference type="NCBI Taxonomy" id="419477"/>
    <lineage>
        <taxon>Bacteria</taxon>
        <taxon>Bacillati</taxon>
        <taxon>Actinomycetota</taxon>
        <taxon>Actinomycetes</taxon>
        <taxon>Mycobacteriales</taxon>
        <taxon>Nocardiaceae</taxon>
        <taxon>Nocardia</taxon>
    </lineage>
</organism>
<evidence type="ECO:0000313" key="2">
    <source>
        <dbReference type="EMBL" id="NKY32258.1"/>
    </source>
</evidence>
<gene>
    <name evidence="2" type="ORF">HGA13_04110</name>
</gene>
<name>A0A846X8F8_9NOCA</name>
<keyword evidence="1" id="KW-1133">Transmembrane helix</keyword>
<comment type="caution">
    <text evidence="2">The sequence shown here is derived from an EMBL/GenBank/DDBJ whole genome shotgun (WGS) entry which is preliminary data.</text>
</comment>
<dbReference type="EMBL" id="JAAXOO010000001">
    <property type="protein sequence ID" value="NKY32258.1"/>
    <property type="molecule type" value="Genomic_DNA"/>
</dbReference>
<feature type="transmembrane region" description="Helical" evidence="1">
    <location>
        <begin position="162"/>
        <end position="190"/>
    </location>
</feature>
<evidence type="ECO:0000256" key="1">
    <source>
        <dbReference type="SAM" id="Phobius"/>
    </source>
</evidence>
<keyword evidence="1" id="KW-0812">Transmembrane</keyword>
<evidence type="ECO:0000313" key="3">
    <source>
        <dbReference type="Proteomes" id="UP000565715"/>
    </source>
</evidence>
<dbReference type="Proteomes" id="UP000565715">
    <property type="component" value="Unassembled WGS sequence"/>
</dbReference>
<keyword evidence="3" id="KW-1185">Reference proteome</keyword>
<proteinExistence type="predicted"/>